<dbReference type="EMBL" id="PVZG01000008">
    <property type="protein sequence ID" value="PRY28310.1"/>
    <property type="molecule type" value="Genomic_DNA"/>
</dbReference>
<dbReference type="Proteomes" id="UP000239209">
    <property type="component" value="Unassembled WGS sequence"/>
</dbReference>
<dbReference type="OrthoDB" id="5185732at2"/>
<proteinExistence type="predicted"/>
<evidence type="ECO:0000256" key="1">
    <source>
        <dbReference type="SAM" id="MobiDB-lite"/>
    </source>
</evidence>
<keyword evidence="4" id="KW-1185">Reference proteome</keyword>
<feature type="transmembrane region" description="Helical" evidence="2">
    <location>
        <begin position="27"/>
        <end position="47"/>
    </location>
</feature>
<accession>A0A2T0S4F7</accession>
<feature type="region of interest" description="Disordered" evidence="1">
    <location>
        <begin position="1"/>
        <end position="20"/>
    </location>
</feature>
<keyword evidence="2" id="KW-0812">Transmembrane</keyword>
<gene>
    <name evidence="3" type="ORF">CLV70_108102</name>
</gene>
<dbReference type="AlphaFoldDB" id="A0A2T0S4F7"/>
<organism evidence="3 4">
    <name type="scientific">Pseudosporangium ferrugineum</name>
    <dbReference type="NCBI Taxonomy" id="439699"/>
    <lineage>
        <taxon>Bacteria</taxon>
        <taxon>Bacillati</taxon>
        <taxon>Actinomycetota</taxon>
        <taxon>Actinomycetes</taxon>
        <taxon>Micromonosporales</taxon>
        <taxon>Micromonosporaceae</taxon>
        <taxon>Pseudosporangium</taxon>
    </lineage>
</organism>
<evidence type="ECO:0000313" key="3">
    <source>
        <dbReference type="EMBL" id="PRY28310.1"/>
    </source>
</evidence>
<feature type="compositionally biased region" description="Polar residues" evidence="1">
    <location>
        <begin position="1"/>
        <end position="12"/>
    </location>
</feature>
<sequence length="185" mass="19617">MVNNGGVSSPETPTVGKRAERRPRDMVMSLAVLLVPIALLLLFYRLVLDGDKPISVDPEPALQQARSAAVFPVSAPQGLGDDWHVQSATFKRESGGATLRLGYADPDGKPLQLIESSVATSTLIPAELGKDPEAVGSFRNGVRTWQRYDARAGEDALVLLEKGRTLIVVGPADAASLEHLAGALP</sequence>
<keyword evidence="2" id="KW-0472">Membrane</keyword>
<name>A0A2T0S4F7_9ACTN</name>
<protein>
    <submittedName>
        <fullName evidence="3">Uncharacterized protein DUF4245</fullName>
    </submittedName>
</protein>
<keyword evidence="2" id="KW-1133">Transmembrane helix</keyword>
<reference evidence="3 4" key="1">
    <citation type="submission" date="2018-03" db="EMBL/GenBank/DDBJ databases">
        <title>Genomic Encyclopedia of Archaeal and Bacterial Type Strains, Phase II (KMG-II): from individual species to whole genera.</title>
        <authorList>
            <person name="Goeker M."/>
        </authorList>
    </citation>
    <scope>NUCLEOTIDE SEQUENCE [LARGE SCALE GENOMIC DNA]</scope>
    <source>
        <strain evidence="3 4">DSM 45348</strain>
    </source>
</reference>
<comment type="caution">
    <text evidence="3">The sequence shown here is derived from an EMBL/GenBank/DDBJ whole genome shotgun (WGS) entry which is preliminary data.</text>
</comment>
<evidence type="ECO:0000256" key="2">
    <source>
        <dbReference type="SAM" id="Phobius"/>
    </source>
</evidence>
<evidence type="ECO:0000313" key="4">
    <source>
        <dbReference type="Proteomes" id="UP000239209"/>
    </source>
</evidence>
<dbReference type="InterPro" id="IPR025339">
    <property type="entry name" value="DUF4245"/>
</dbReference>
<dbReference type="Pfam" id="PF14030">
    <property type="entry name" value="DUF4245"/>
    <property type="match status" value="1"/>
</dbReference>